<dbReference type="InterPro" id="IPR017996">
    <property type="entry name" value="MRJP/yellow-related"/>
</dbReference>
<keyword evidence="2" id="KW-0964">Secreted</keyword>
<gene>
    <name evidence="4" type="ORF">MTR62_07475</name>
</gene>
<proteinExistence type="predicted"/>
<dbReference type="EMBL" id="JALHLF010000019">
    <property type="protein sequence ID" value="MCJ2182531.1"/>
    <property type="molecule type" value="Genomic_DNA"/>
</dbReference>
<dbReference type="InterPro" id="IPR011042">
    <property type="entry name" value="6-blade_b-propeller_TolB-like"/>
</dbReference>
<evidence type="ECO:0000256" key="2">
    <source>
        <dbReference type="ARBA" id="ARBA00022525"/>
    </source>
</evidence>
<evidence type="ECO:0000313" key="4">
    <source>
        <dbReference type="EMBL" id="MCJ2182531.1"/>
    </source>
</evidence>
<comment type="caution">
    <text evidence="4">The sequence shown here is derived from an EMBL/GenBank/DDBJ whole genome shotgun (WGS) entry which is preliminary data.</text>
</comment>
<accession>A0ABT0BBV1</accession>
<keyword evidence="5" id="KW-1185">Reference proteome</keyword>
<evidence type="ECO:0000256" key="3">
    <source>
        <dbReference type="SAM" id="SignalP"/>
    </source>
</evidence>
<dbReference type="PANTHER" id="PTHR10009:SF18">
    <property type="entry name" value="PROTEIN YELLOW-LIKE PROTEIN"/>
    <property type="match status" value="1"/>
</dbReference>
<dbReference type="SUPFAM" id="SSF63829">
    <property type="entry name" value="Calcium-dependent phosphotriesterase"/>
    <property type="match status" value="1"/>
</dbReference>
<evidence type="ECO:0000313" key="5">
    <source>
        <dbReference type="Proteomes" id="UP001162881"/>
    </source>
</evidence>
<dbReference type="PROSITE" id="PS51318">
    <property type="entry name" value="TAT"/>
    <property type="match status" value="1"/>
</dbReference>
<dbReference type="Pfam" id="PF03022">
    <property type="entry name" value="MRJP"/>
    <property type="match status" value="1"/>
</dbReference>
<reference evidence="4" key="1">
    <citation type="submission" date="2022-03" db="EMBL/GenBank/DDBJ databases">
        <title>Identification of a novel bacterium isolated from mangrove sediments.</title>
        <authorList>
            <person name="Pan X."/>
        </authorList>
    </citation>
    <scope>NUCLEOTIDE SEQUENCE</scope>
    <source>
        <strain evidence="4">B1949</strain>
    </source>
</reference>
<dbReference type="InterPro" id="IPR006311">
    <property type="entry name" value="TAT_signal"/>
</dbReference>
<feature type="signal peptide" evidence="3">
    <location>
        <begin position="1"/>
        <end position="32"/>
    </location>
</feature>
<name>A0ABT0BBV1_9SPHN</name>
<feature type="chain" id="PRO_5046668310" evidence="3">
    <location>
        <begin position="33"/>
        <end position="404"/>
    </location>
</feature>
<sequence>MMTDTPGLFPAACRRRALMKAFASCAVGAALAPGLAPTLARAASATPARASGALPPLEVAAVSPDFLCNAVALTRDNTMFLGLPRWLGMDGTPSLVRVDEHGALHSFPGGEWNAWQAGKDPRNALVMVNGIHIFADDTLWVVDQGTADRKLTMAGAQKLIQFDPTNGKALRILRFGPDILPEGAQMNDLRIHDNRIYVTDSGRGAIIVHDLDTGKTLRRLSGKAPVMEIPGEWLMSAPGHPLEDANGVKPHVQCDMLELTADGQWLYFCTPTGPLRRVSTKALWDTRLDEDALAGQVETVTTLPTLMGTTMDSLGNFYYTDITTRRIMVLTPGGKQLVLAQDQRLVDGDAMFISADRHLYMPCPQTERLAVFNQGKNGLQPPWQIFRLALPETLEGHPLGVAVP</sequence>
<organism evidence="4 5">
    <name type="scientific">Novosphingobium organovorum</name>
    <dbReference type="NCBI Taxonomy" id="2930092"/>
    <lineage>
        <taxon>Bacteria</taxon>
        <taxon>Pseudomonadati</taxon>
        <taxon>Pseudomonadota</taxon>
        <taxon>Alphaproteobacteria</taxon>
        <taxon>Sphingomonadales</taxon>
        <taxon>Sphingomonadaceae</taxon>
        <taxon>Novosphingobium</taxon>
    </lineage>
</organism>
<protein>
    <submittedName>
        <fullName evidence="4">Major royal jelly family protein</fullName>
    </submittedName>
</protein>
<dbReference type="PANTHER" id="PTHR10009">
    <property type="entry name" value="PROTEIN YELLOW-RELATED"/>
    <property type="match status" value="1"/>
</dbReference>
<evidence type="ECO:0000256" key="1">
    <source>
        <dbReference type="ARBA" id="ARBA00004613"/>
    </source>
</evidence>
<dbReference type="Proteomes" id="UP001162881">
    <property type="component" value="Unassembled WGS sequence"/>
</dbReference>
<dbReference type="Gene3D" id="2.120.10.30">
    <property type="entry name" value="TolB, C-terminal domain"/>
    <property type="match status" value="1"/>
</dbReference>
<comment type="subcellular location">
    <subcellularLocation>
        <location evidence="1">Secreted</location>
    </subcellularLocation>
</comment>
<keyword evidence="3" id="KW-0732">Signal</keyword>